<evidence type="ECO:0000313" key="2">
    <source>
        <dbReference type="Proteomes" id="UP000315252"/>
    </source>
</evidence>
<gene>
    <name evidence="1" type="ORF">FKG95_11775</name>
</gene>
<comment type="caution">
    <text evidence="1">The sequence shown here is derived from an EMBL/GenBank/DDBJ whole genome shotgun (WGS) entry which is preliminary data.</text>
</comment>
<dbReference type="RefSeq" id="WP_142896535.1">
    <property type="nucleotide sequence ID" value="NZ_ML660054.1"/>
</dbReference>
<evidence type="ECO:0000313" key="1">
    <source>
        <dbReference type="EMBL" id="TQV80821.1"/>
    </source>
</evidence>
<proteinExistence type="predicted"/>
<sequence length="153" mass="16677">MIMGDGSVAGAHITTHDTEEKVLARLVELMSLVPAPPRKLLLTGNFEIHQFFKDTFTPAEKAKAIGYKGKIICFDASSFKPKDGAFVRIISNGPVNDPTIEFKRNEKVSYSMTVTNPVGHLDSRFGVFTADHAMKKGSSINVAGPKDLNVIEV</sequence>
<keyword evidence="2" id="KW-1185">Reference proteome</keyword>
<name>A0A545TUH8_9PROT</name>
<organism evidence="1 2">
    <name type="scientific">Denitrobaculum tricleocarpae</name>
    <dbReference type="NCBI Taxonomy" id="2591009"/>
    <lineage>
        <taxon>Bacteria</taxon>
        <taxon>Pseudomonadati</taxon>
        <taxon>Pseudomonadota</taxon>
        <taxon>Alphaproteobacteria</taxon>
        <taxon>Rhodospirillales</taxon>
        <taxon>Rhodospirillaceae</taxon>
        <taxon>Denitrobaculum</taxon>
    </lineage>
</organism>
<reference evidence="1 2" key="1">
    <citation type="submission" date="2019-06" db="EMBL/GenBank/DDBJ databases">
        <title>Whole genome sequence for Rhodospirillaceae sp. R148.</title>
        <authorList>
            <person name="Wang G."/>
        </authorList>
    </citation>
    <scope>NUCLEOTIDE SEQUENCE [LARGE SCALE GENOMIC DNA]</scope>
    <source>
        <strain evidence="1 2">R148</strain>
    </source>
</reference>
<protein>
    <submittedName>
        <fullName evidence="1">Uncharacterized protein</fullName>
    </submittedName>
</protein>
<accession>A0A545TUH8</accession>
<dbReference type="EMBL" id="VHSH01000003">
    <property type="protein sequence ID" value="TQV80821.1"/>
    <property type="molecule type" value="Genomic_DNA"/>
</dbReference>
<dbReference type="Proteomes" id="UP000315252">
    <property type="component" value="Unassembled WGS sequence"/>
</dbReference>
<dbReference type="AlphaFoldDB" id="A0A545TUH8"/>